<dbReference type="Proteomes" id="UP000593576">
    <property type="component" value="Unassembled WGS sequence"/>
</dbReference>
<dbReference type="Pfam" id="PF14111">
    <property type="entry name" value="DUF4283"/>
    <property type="match status" value="1"/>
</dbReference>
<organism evidence="2 3">
    <name type="scientific">Gossypium schwendimanii</name>
    <name type="common">Cotton</name>
    <dbReference type="NCBI Taxonomy" id="34291"/>
    <lineage>
        <taxon>Eukaryota</taxon>
        <taxon>Viridiplantae</taxon>
        <taxon>Streptophyta</taxon>
        <taxon>Embryophyta</taxon>
        <taxon>Tracheophyta</taxon>
        <taxon>Spermatophyta</taxon>
        <taxon>Magnoliopsida</taxon>
        <taxon>eudicotyledons</taxon>
        <taxon>Gunneridae</taxon>
        <taxon>Pentapetalae</taxon>
        <taxon>rosids</taxon>
        <taxon>malvids</taxon>
        <taxon>Malvales</taxon>
        <taxon>Malvaceae</taxon>
        <taxon>Malvoideae</taxon>
        <taxon>Gossypium</taxon>
    </lineage>
</organism>
<name>A0A7J9LLG9_GOSSC</name>
<dbReference type="OrthoDB" id="1750606at2759"/>
<accession>A0A7J9LLG9</accession>
<keyword evidence="3" id="KW-1185">Reference proteome</keyword>
<comment type="caution">
    <text evidence="2">The sequence shown here is derived from an EMBL/GenBank/DDBJ whole genome shotgun (WGS) entry which is preliminary data.</text>
</comment>
<proteinExistence type="predicted"/>
<evidence type="ECO:0000259" key="1">
    <source>
        <dbReference type="Pfam" id="PF14111"/>
    </source>
</evidence>
<dbReference type="InterPro" id="IPR025558">
    <property type="entry name" value="DUF4283"/>
</dbReference>
<evidence type="ECO:0000313" key="2">
    <source>
        <dbReference type="EMBL" id="MBA0859488.1"/>
    </source>
</evidence>
<dbReference type="AlphaFoldDB" id="A0A7J9LLG9"/>
<protein>
    <recommendedName>
        <fullName evidence="1">DUF4283 domain-containing protein</fullName>
    </recommendedName>
</protein>
<sequence>MDEEEDPMVVVGDNIAVDSGSGLCLVGQVLTDSIVNFPSLKNTLADLWDPLRGVSITENEDKRIVFRFYSEIDLNRVMDDGRLGHGERLCLVQKILGNQQVDFGWDLSLRAAPRRGGQLVSKWLREESKNVRWASIEIDGKNMRVEDRIGQLEEMGDRSKLEDMLVKFVDGKKRQRFNSEVGSSDNNRGLLKLGMKNEILAATNKLTDQA</sequence>
<gene>
    <name evidence="2" type="ORF">Goshw_007374</name>
</gene>
<feature type="domain" description="DUF4283" evidence="1">
    <location>
        <begin position="23"/>
        <end position="82"/>
    </location>
</feature>
<dbReference type="EMBL" id="JABFAF010000007">
    <property type="protein sequence ID" value="MBA0859488.1"/>
    <property type="molecule type" value="Genomic_DNA"/>
</dbReference>
<evidence type="ECO:0000313" key="3">
    <source>
        <dbReference type="Proteomes" id="UP000593576"/>
    </source>
</evidence>
<reference evidence="2 3" key="1">
    <citation type="journal article" date="2019" name="Genome Biol. Evol.">
        <title>Insights into the evolution of the New World diploid cottons (Gossypium, subgenus Houzingenia) based on genome sequencing.</title>
        <authorList>
            <person name="Grover C.E."/>
            <person name="Arick M.A. 2nd"/>
            <person name="Thrash A."/>
            <person name="Conover J.L."/>
            <person name="Sanders W.S."/>
            <person name="Peterson D.G."/>
            <person name="Frelichowski J.E."/>
            <person name="Scheffler J.A."/>
            <person name="Scheffler B.E."/>
            <person name="Wendel J.F."/>
        </authorList>
    </citation>
    <scope>NUCLEOTIDE SEQUENCE [LARGE SCALE GENOMIC DNA]</scope>
    <source>
        <strain evidence="2">1</strain>
        <tissue evidence="2">Leaf</tissue>
    </source>
</reference>